<name>A0A6A5BWQ5_NAEFO</name>
<keyword evidence="1" id="KW-0732">Signal</keyword>
<comment type="caution">
    <text evidence="2">The sequence shown here is derived from an EMBL/GenBank/DDBJ whole genome shotgun (WGS) entry which is preliminary data.</text>
</comment>
<organism evidence="2 3">
    <name type="scientific">Naegleria fowleri</name>
    <name type="common">Brain eating amoeba</name>
    <dbReference type="NCBI Taxonomy" id="5763"/>
    <lineage>
        <taxon>Eukaryota</taxon>
        <taxon>Discoba</taxon>
        <taxon>Heterolobosea</taxon>
        <taxon>Tetramitia</taxon>
        <taxon>Eutetramitia</taxon>
        <taxon>Vahlkampfiidae</taxon>
        <taxon>Naegleria</taxon>
    </lineage>
</organism>
<protein>
    <recommendedName>
        <fullName evidence="4">Letm1 RBD domain-containing protein</fullName>
    </recommendedName>
</protein>
<evidence type="ECO:0000313" key="3">
    <source>
        <dbReference type="Proteomes" id="UP000444721"/>
    </source>
</evidence>
<dbReference type="GeneID" id="68108127"/>
<feature type="chain" id="PRO_5025383694" description="Letm1 RBD domain-containing protein" evidence="1">
    <location>
        <begin position="20"/>
        <end position="358"/>
    </location>
</feature>
<feature type="signal peptide" evidence="1">
    <location>
        <begin position="1"/>
        <end position="19"/>
    </location>
</feature>
<accession>A0A6A5BWQ5</accession>
<keyword evidence="3" id="KW-1185">Reference proteome</keyword>
<dbReference type="VEuPathDB" id="AmoebaDB:FDP41_000909"/>
<evidence type="ECO:0000313" key="2">
    <source>
        <dbReference type="EMBL" id="KAF0979756.1"/>
    </source>
</evidence>
<gene>
    <name evidence="2" type="ORF">FDP41_000909</name>
</gene>
<proteinExistence type="predicted"/>
<dbReference type="AlphaFoldDB" id="A0A6A5BWQ5"/>
<evidence type="ECO:0000256" key="1">
    <source>
        <dbReference type="SAM" id="SignalP"/>
    </source>
</evidence>
<dbReference type="VEuPathDB" id="AmoebaDB:NfTy_050680"/>
<reference evidence="2 3" key="1">
    <citation type="journal article" date="2019" name="Sci. Rep.">
        <title>Nanopore sequencing improves the draft genome of the human pathogenic amoeba Naegleria fowleri.</title>
        <authorList>
            <person name="Liechti N."/>
            <person name="Schurch N."/>
            <person name="Bruggmann R."/>
            <person name="Wittwer M."/>
        </authorList>
    </citation>
    <scope>NUCLEOTIDE SEQUENCE [LARGE SCALE GENOMIC DNA]</scope>
    <source>
        <strain evidence="2 3">ATCC 30894</strain>
    </source>
</reference>
<dbReference type="EMBL" id="VFQX01000022">
    <property type="protein sequence ID" value="KAF0979756.1"/>
    <property type="molecule type" value="Genomic_DNA"/>
</dbReference>
<dbReference type="OrthoDB" id="10266317at2759"/>
<sequence length="358" mass="42561">MRKSLRWFCFPLGLSYFLAEFYREQRRTQFIHSYLGFNREEQELLNKMNFQAFDTRRIDRDIVEQVSASIKQRFQEEGHGNIFGMVIPRSWTLVMGTLAFPFVVCLTPLHALSYPMNALTNYLVVSSNNGKFSKDDNLNSDNNMNTPNMTFGEHVINYLKLMEQLYSEISGLPQWFCERVVDHWKTSSKEWKERENYMYLKLAITNGMDIFTQEELNSINTLLGDVEVYDNFQKYCTRYESFSSTFHTRRRSVVTFGHEYKWWDSLSLAKSALLWYCNNDYEKMNNYSEDERQREKKKRIQFALESLEKAHMLMKDLIGDSQKHNENISELERMDTLLEQNIEIVKTHLGIVQQKHSS</sequence>
<dbReference type="Proteomes" id="UP000444721">
    <property type="component" value="Unassembled WGS sequence"/>
</dbReference>
<dbReference type="RefSeq" id="XP_044564469.1">
    <property type="nucleotide sequence ID" value="XM_044713012.1"/>
</dbReference>
<evidence type="ECO:0008006" key="4">
    <source>
        <dbReference type="Google" id="ProtNLM"/>
    </source>
</evidence>
<dbReference type="OMA" id="QKYCTRY"/>
<dbReference type="VEuPathDB" id="AmoebaDB:NF0110400"/>